<reference evidence="2 3" key="1">
    <citation type="journal article" date="2020" name="Microorganisms">
        <title>Osmotic Adaptation and Compatible Solute Biosynthesis of Phototrophic Bacteria as Revealed from Genome Analyses.</title>
        <authorList>
            <person name="Imhoff J.F."/>
            <person name="Rahn T."/>
            <person name="Kunzel S."/>
            <person name="Keller A."/>
            <person name="Neulinger S.C."/>
        </authorList>
    </citation>
    <scope>NUCLEOTIDE SEQUENCE [LARGE SCALE GENOMIC DNA]</scope>
    <source>
        <strain evidence="2 3">DSM 9895</strain>
    </source>
</reference>
<dbReference type="InterPro" id="IPR036388">
    <property type="entry name" value="WH-like_DNA-bd_sf"/>
</dbReference>
<dbReference type="EMBL" id="NRRL01000071">
    <property type="protein sequence ID" value="MBK1670012.1"/>
    <property type="molecule type" value="Genomic_DNA"/>
</dbReference>
<dbReference type="CDD" id="cd00090">
    <property type="entry name" value="HTH_ARSR"/>
    <property type="match status" value="1"/>
</dbReference>
<organism evidence="2 3">
    <name type="scientific">Rhodovibrio sodomensis</name>
    <dbReference type="NCBI Taxonomy" id="1088"/>
    <lineage>
        <taxon>Bacteria</taxon>
        <taxon>Pseudomonadati</taxon>
        <taxon>Pseudomonadota</taxon>
        <taxon>Alphaproteobacteria</taxon>
        <taxon>Rhodospirillales</taxon>
        <taxon>Rhodovibrionaceae</taxon>
        <taxon>Rhodovibrio</taxon>
    </lineage>
</organism>
<comment type="caution">
    <text evidence="2">The sequence shown here is derived from an EMBL/GenBank/DDBJ whole genome shotgun (WGS) entry which is preliminary data.</text>
</comment>
<dbReference type="InterPro" id="IPR000835">
    <property type="entry name" value="HTH_MarR-typ"/>
</dbReference>
<dbReference type="InterPro" id="IPR011991">
    <property type="entry name" value="ArsR-like_HTH"/>
</dbReference>
<evidence type="ECO:0000313" key="3">
    <source>
        <dbReference type="Proteomes" id="UP001296873"/>
    </source>
</evidence>
<dbReference type="InterPro" id="IPR036390">
    <property type="entry name" value="WH_DNA-bd_sf"/>
</dbReference>
<dbReference type="Gene3D" id="1.10.10.10">
    <property type="entry name" value="Winged helix-like DNA-binding domain superfamily/Winged helix DNA-binding domain"/>
    <property type="match status" value="1"/>
</dbReference>
<accession>A0ABS1DJB4</accession>
<gene>
    <name evidence="2" type="ORF">CKO28_18415</name>
</gene>
<dbReference type="Proteomes" id="UP001296873">
    <property type="component" value="Unassembled WGS sequence"/>
</dbReference>
<dbReference type="Pfam" id="PF12802">
    <property type="entry name" value="MarR_2"/>
    <property type="match status" value="1"/>
</dbReference>
<protein>
    <recommendedName>
        <fullName evidence="1">HTH marR-type domain-containing protein</fullName>
    </recommendedName>
</protein>
<dbReference type="SUPFAM" id="SSF46785">
    <property type="entry name" value="Winged helix' DNA-binding domain"/>
    <property type="match status" value="1"/>
</dbReference>
<name>A0ABS1DJB4_9PROT</name>
<dbReference type="RefSeq" id="WP_200342354.1">
    <property type="nucleotide sequence ID" value="NZ_NRRL01000071.1"/>
</dbReference>
<sequence>MADSRMLRLFQACRRLQERLTETLVARLRDRGYPGVTAGHLTFLAELECGENHAAEIARRTGISRQAVHKQVKELAALGLLAERPDARRRNRRTIVFTDPGVQMIADARAILAEMDAELPSAAGRATAEDAAAFLDEAAARF</sequence>
<evidence type="ECO:0000313" key="2">
    <source>
        <dbReference type="EMBL" id="MBK1670012.1"/>
    </source>
</evidence>
<evidence type="ECO:0000259" key="1">
    <source>
        <dbReference type="Pfam" id="PF12802"/>
    </source>
</evidence>
<feature type="domain" description="HTH marR-type" evidence="1">
    <location>
        <begin position="40"/>
        <end position="88"/>
    </location>
</feature>
<proteinExistence type="predicted"/>
<keyword evidence="3" id="KW-1185">Reference proteome</keyword>